<organism evidence="2 3">
    <name type="scientific">Elysia crispata</name>
    <name type="common">lettuce slug</name>
    <dbReference type="NCBI Taxonomy" id="231223"/>
    <lineage>
        <taxon>Eukaryota</taxon>
        <taxon>Metazoa</taxon>
        <taxon>Spiralia</taxon>
        <taxon>Lophotrochozoa</taxon>
        <taxon>Mollusca</taxon>
        <taxon>Gastropoda</taxon>
        <taxon>Heterobranchia</taxon>
        <taxon>Euthyneura</taxon>
        <taxon>Panpulmonata</taxon>
        <taxon>Sacoglossa</taxon>
        <taxon>Placobranchoidea</taxon>
        <taxon>Plakobranchidae</taxon>
        <taxon>Elysia</taxon>
    </lineage>
</organism>
<dbReference type="EMBL" id="JAWDGP010002375">
    <property type="protein sequence ID" value="KAK3783646.1"/>
    <property type="molecule type" value="Genomic_DNA"/>
</dbReference>
<feature type="region of interest" description="Disordered" evidence="1">
    <location>
        <begin position="18"/>
        <end position="57"/>
    </location>
</feature>
<sequence>MERADSIGFDSITKWPCRRSNPHSTSFQSHALPAASAGAHYTKASTNEGQRFHGRNDRTVESAAGDLMEKIHCDPKPSRVSNMTAAKTTVDSAWANCPNK</sequence>
<accession>A0AAE1DUK3</accession>
<reference evidence="2" key="1">
    <citation type="journal article" date="2023" name="G3 (Bethesda)">
        <title>A reference genome for the long-term kleptoplast-retaining sea slug Elysia crispata morphotype clarki.</title>
        <authorList>
            <person name="Eastman K.E."/>
            <person name="Pendleton A.L."/>
            <person name="Shaikh M.A."/>
            <person name="Suttiyut T."/>
            <person name="Ogas R."/>
            <person name="Tomko P."/>
            <person name="Gavelis G."/>
            <person name="Widhalm J.R."/>
            <person name="Wisecaver J.H."/>
        </authorList>
    </citation>
    <scope>NUCLEOTIDE SEQUENCE</scope>
    <source>
        <strain evidence="2">ECLA1</strain>
    </source>
</reference>
<protein>
    <submittedName>
        <fullName evidence="2">Uncharacterized protein</fullName>
    </submittedName>
</protein>
<gene>
    <name evidence="2" type="ORF">RRG08_014964</name>
</gene>
<name>A0AAE1DUK3_9GAST</name>
<keyword evidence="3" id="KW-1185">Reference proteome</keyword>
<evidence type="ECO:0000313" key="3">
    <source>
        <dbReference type="Proteomes" id="UP001283361"/>
    </source>
</evidence>
<proteinExistence type="predicted"/>
<dbReference type="AlphaFoldDB" id="A0AAE1DUK3"/>
<evidence type="ECO:0000256" key="1">
    <source>
        <dbReference type="SAM" id="MobiDB-lite"/>
    </source>
</evidence>
<evidence type="ECO:0000313" key="2">
    <source>
        <dbReference type="EMBL" id="KAK3783646.1"/>
    </source>
</evidence>
<comment type="caution">
    <text evidence="2">The sequence shown here is derived from an EMBL/GenBank/DDBJ whole genome shotgun (WGS) entry which is preliminary data.</text>
</comment>
<dbReference type="Proteomes" id="UP001283361">
    <property type="component" value="Unassembled WGS sequence"/>
</dbReference>